<keyword evidence="3" id="KW-0677">Repeat</keyword>
<reference evidence="9" key="1">
    <citation type="submission" date="2021-02" db="EMBL/GenBank/DDBJ databases">
        <title>First Annotated Genome of the Yellow-green Alga Tribonema minus.</title>
        <authorList>
            <person name="Mahan K.M."/>
        </authorList>
    </citation>
    <scope>NUCLEOTIDE SEQUENCE</scope>
    <source>
        <strain evidence="9">UTEX B ZZ1240</strain>
    </source>
</reference>
<keyword evidence="5" id="KW-0539">Nucleus</keyword>
<feature type="domain" description="PRP1 splicing factor N-terminal" evidence="8">
    <location>
        <begin position="2"/>
        <end position="57"/>
    </location>
</feature>
<dbReference type="GO" id="GO:0071013">
    <property type="term" value="C:catalytic step 2 spliceosome"/>
    <property type="evidence" value="ECO:0007669"/>
    <property type="project" value="TreeGrafter"/>
</dbReference>
<dbReference type="PANTHER" id="PTHR11246:SF1">
    <property type="entry name" value="PRE-MRNA-PROCESSING FACTOR 6"/>
    <property type="match status" value="1"/>
</dbReference>
<evidence type="ECO:0000256" key="4">
    <source>
        <dbReference type="ARBA" id="ARBA00023187"/>
    </source>
</evidence>
<gene>
    <name evidence="9" type="ORF">JKP88DRAFT_203072</name>
</gene>
<dbReference type="Pfam" id="PF14559">
    <property type="entry name" value="TPR_19"/>
    <property type="match status" value="1"/>
</dbReference>
<dbReference type="SMART" id="SM00386">
    <property type="entry name" value="HAT"/>
    <property type="match status" value="13"/>
</dbReference>
<dbReference type="InterPro" id="IPR003107">
    <property type="entry name" value="HAT"/>
</dbReference>
<evidence type="ECO:0000256" key="3">
    <source>
        <dbReference type="ARBA" id="ARBA00022737"/>
    </source>
</evidence>
<protein>
    <recommendedName>
        <fullName evidence="8">PRP1 splicing factor N-terminal domain-containing protein</fullName>
    </recommendedName>
</protein>
<keyword evidence="2" id="KW-0507">mRNA processing</keyword>
<dbReference type="Pfam" id="PF06424">
    <property type="entry name" value="PRP1_N"/>
    <property type="match status" value="1"/>
</dbReference>
<accession>A0A835YM25</accession>
<dbReference type="FunFam" id="1.25.40.10:FF:000384">
    <property type="entry name" value="Probable pre-mRNA splicing factor prp1"/>
    <property type="match status" value="1"/>
</dbReference>
<sequence>MEAQRKRKRGKDQEALAKAREDRPTISDQFADLKAKMAEMTPDMWDAIPEVGDYSLKHKQVRRKEVFTPLPDHVIESSRTEGAIVNALDPGAATPGGMTSISGLAEARGKVLGLNLDRMSDSVSGQTVVDPKGYLTDLNSLKINSDAEVGDIEKARLLMRSVTSTNPKHGPGWIAAARLEEYAGKLVAARKVIKQGCETCPDNEDVWLEAARLQTPDNAKTVLANAVRHLPGSVKIWLHAADLETDATKKRIVLRRALEFVPNSVKLWRTAIELEDVDDARIMLARAVECVPHSVDMWLALARLESYENARRILNQAREALPTELAIWIAACKLEESQGASAEVADKIIERALASLRQYQVINDREAWLKEAEAAESAGAPITCGAIVRATIHMGVEAEDRKRTWLDDAENCSSRGSVVTARAILAHALSSFPNKKGIWMRAAQLEKKFGSYEALEQLLSKAVRYCPKAELLWLMLAKERWLSGDVPAARATLQEAFKANPDSEEIWLAAVKLEWENRQAERARLLLAKARERAPTQKVWMKSAILEREEGRAAAALSLLDAALARYPTFDKLYMMAGQCALEPAAQGDSSAQGAGNADRARAYYQAGLRRCPESVPLWLLAARLEEGAWGANKARSMLELARLRNPKCPPLWLAAIRLERRCGEVKAAENLMAKALQDCPTSGLLWAEEILCAPRAQQKGKSVEALKRCDNDPHVITAVARLFEKDRKYPKARKWFNRAVALDADNGDAWAAFFAFELQQGTAEQQADVIARCVKAEPSHGELWCSVSKKTGNQRLDRETVLRKVVAQYFAPDARGAPVSGTASAVANGSSTANGAGAGGAQAAAPAAADSAMQM</sequence>
<feature type="region of interest" description="Disordered" evidence="7">
    <location>
        <begin position="1"/>
        <end position="25"/>
    </location>
</feature>
<feature type="compositionally biased region" description="Basic residues" evidence="7">
    <location>
        <begin position="1"/>
        <end position="10"/>
    </location>
</feature>
<dbReference type="GO" id="GO:0046540">
    <property type="term" value="C:U4/U6 x U5 tri-snRNP complex"/>
    <property type="evidence" value="ECO:0007669"/>
    <property type="project" value="TreeGrafter"/>
</dbReference>
<dbReference type="AlphaFoldDB" id="A0A835YM25"/>
<keyword evidence="4" id="KW-0508">mRNA splicing</keyword>
<dbReference type="Pfam" id="PF13428">
    <property type="entry name" value="TPR_14"/>
    <property type="match status" value="1"/>
</dbReference>
<dbReference type="InterPro" id="IPR011990">
    <property type="entry name" value="TPR-like_helical_dom_sf"/>
</dbReference>
<dbReference type="SUPFAM" id="SSF48452">
    <property type="entry name" value="TPR-like"/>
    <property type="match status" value="3"/>
</dbReference>
<evidence type="ECO:0000256" key="1">
    <source>
        <dbReference type="ARBA" id="ARBA00004123"/>
    </source>
</evidence>
<name>A0A835YM25_9STRA</name>
<evidence type="ECO:0000313" key="10">
    <source>
        <dbReference type="Proteomes" id="UP000664859"/>
    </source>
</evidence>
<keyword evidence="10" id="KW-1185">Reference proteome</keyword>
<dbReference type="InterPro" id="IPR019734">
    <property type="entry name" value="TPR_rpt"/>
</dbReference>
<evidence type="ECO:0000259" key="8">
    <source>
        <dbReference type="Pfam" id="PF06424"/>
    </source>
</evidence>
<dbReference type="OrthoDB" id="440128at2759"/>
<evidence type="ECO:0000256" key="5">
    <source>
        <dbReference type="ARBA" id="ARBA00023242"/>
    </source>
</evidence>
<comment type="caution">
    <text evidence="9">The sequence shown here is derived from an EMBL/GenBank/DDBJ whole genome shotgun (WGS) entry which is preliminary data.</text>
</comment>
<dbReference type="InterPro" id="IPR010491">
    <property type="entry name" value="PRP1_N"/>
</dbReference>
<evidence type="ECO:0000256" key="7">
    <source>
        <dbReference type="SAM" id="MobiDB-lite"/>
    </source>
</evidence>
<evidence type="ECO:0000313" key="9">
    <source>
        <dbReference type="EMBL" id="KAG5176302.1"/>
    </source>
</evidence>
<evidence type="ECO:0000256" key="6">
    <source>
        <dbReference type="PROSITE-ProRule" id="PRU00339"/>
    </source>
</evidence>
<dbReference type="Proteomes" id="UP000664859">
    <property type="component" value="Unassembled WGS sequence"/>
</dbReference>
<dbReference type="Gene3D" id="1.25.40.10">
    <property type="entry name" value="Tetratricopeptide repeat domain"/>
    <property type="match status" value="4"/>
</dbReference>
<organism evidence="9 10">
    <name type="scientific">Tribonema minus</name>
    <dbReference type="NCBI Taxonomy" id="303371"/>
    <lineage>
        <taxon>Eukaryota</taxon>
        <taxon>Sar</taxon>
        <taxon>Stramenopiles</taxon>
        <taxon>Ochrophyta</taxon>
        <taxon>PX clade</taxon>
        <taxon>Xanthophyceae</taxon>
        <taxon>Tribonematales</taxon>
        <taxon>Tribonemataceae</taxon>
        <taxon>Tribonema</taxon>
    </lineage>
</organism>
<evidence type="ECO:0000256" key="2">
    <source>
        <dbReference type="ARBA" id="ARBA00022664"/>
    </source>
</evidence>
<dbReference type="PANTHER" id="PTHR11246">
    <property type="entry name" value="PRE-MRNA SPLICING FACTOR"/>
    <property type="match status" value="1"/>
</dbReference>
<dbReference type="GO" id="GO:0000244">
    <property type="term" value="P:spliceosomal tri-snRNP complex assembly"/>
    <property type="evidence" value="ECO:0007669"/>
    <property type="project" value="TreeGrafter"/>
</dbReference>
<feature type="repeat" description="TPR" evidence="6">
    <location>
        <begin position="714"/>
        <end position="747"/>
    </location>
</feature>
<dbReference type="FunFam" id="1.25.40.10:FF:001362">
    <property type="entry name" value="RNA splicing factor"/>
    <property type="match status" value="1"/>
</dbReference>
<dbReference type="PROSITE" id="PS50005">
    <property type="entry name" value="TPR"/>
    <property type="match status" value="1"/>
</dbReference>
<feature type="compositionally biased region" description="Basic and acidic residues" evidence="7">
    <location>
        <begin position="11"/>
        <end position="25"/>
    </location>
</feature>
<proteinExistence type="predicted"/>
<comment type="subcellular location">
    <subcellularLocation>
        <location evidence="1">Nucleus</location>
    </subcellularLocation>
</comment>
<dbReference type="EMBL" id="JAFCMP010000538">
    <property type="protein sequence ID" value="KAG5176302.1"/>
    <property type="molecule type" value="Genomic_DNA"/>
</dbReference>
<keyword evidence="6" id="KW-0802">TPR repeat</keyword>
<dbReference type="InterPro" id="IPR045075">
    <property type="entry name" value="Syf1-like"/>
</dbReference>